<dbReference type="InterPro" id="IPR050570">
    <property type="entry name" value="Cell_wall_metabolism_enzyme"/>
</dbReference>
<dbReference type="GO" id="GO:0004222">
    <property type="term" value="F:metalloendopeptidase activity"/>
    <property type="evidence" value="ECO:0007669"/>
    <property type="project" value="TreeGrafter"/>
</dbReference>
<evidence type="ECO:0000313" key="7">
    <source>
        <dbReference type="EMBL" id="SMG46447.1"/>
    </source>
</evidence>
<keyword evidence="1 4" id="KW-0732">Signal</keyword>
<feature type="domain" description="M23ase beta-sheet core" evidence="5">
    <location>
        <begin position="325"/>
        <end position="421"/>
    </location>
</feature>
<feature type="chain" id="PRO_5012755987" evidence="4">
    <location>
        <begin position="28"/>
        <end position="426"/>
    </location>
</feature>
<feature type="domain" description="Peptidoglycan hydrolase PcsB coiled-coil" evidence="6">
    <location>
        <begin position="108"/>
        <end position="180"/>
    </location>
</feature>
<dbReference type="AlphaFoldDB" id="A0A1X7KYL6"/>
<dbReference type="CDD" id="cd12797">
    <property type="entry name" value="M23_peptidase"/>
    <property type="match status" value="1"/>
</dbReference>
<evidence type="ECO:0000259" key="5">
    <source>
        <dbReference type="Pfam" id="PF01551"/>
    </source>
</evidence>
<proteinExistence type="predicted"/>
<evidence type="ECO:0000259" key="6">
    <source>
        <dbReference type="Pfam" id="PF24568"/>
    </source>
</evidence>
<dbReference type="Proteomes" id="UP000193834">
    <property type="component" value="Unassembled WGS sequence"/>
</dbReference>
<protein>
    <submittedName>
        <fullName evidence="7">Murein DD-endopeptidase MepM and murein hydrolase activator NlpD, contain LysM domain</fullName>
    </submittedName>
</protein>
<feature type="coiled-coil region" evidence="2">
    <location>
        <begin position="30"/>
        <end position="120"/>
    </location>
</feature>
<dbReference type="Gene3D" id="6.10.250.3150">
    <property type="match status" value="1"/>
</dbReference>
<dbReference type="RefSeq" id="WP_085495019.1">
    <property type="nucleotide sequence ID" value="NZ_FXAZ01000003.1"/>
</dbReference>
<dbReference type="SUPFAM" id="SSF51261">
    <property type="entry name" value="Duplicated hybrid motif"/>
    <property type="match status" value="1"/>
</dbReference>
<feature type="signal peptide" evidence="4">
    <location>
        <begin position="1"/>
        <end position="27"/>
    </location>
</feature>
<dbReference type="PANTHER" id="PTHR21666">
    <property type="entry name" value="PEPTIDASE-RELATED"/>
    <property type="match status" value="1"/>
</dbReference>
<gene>
    <name evidence="7" type="ORF">SAMN06295960_2842</name>
</gene>
<keyword evidence="8" id="KW-1185">Reference proteome</keyword>
<dbReference type="Gene3D" id="2.70.70.10">
    <property type="entry name" value="Glucose Permease (Domain IIA)"/>
    <property type="match status" value="1"/>
</dbReference>
<feature type="region of interest" description="Disordered" evidence="3">
    <location>
        <begin position="249"/>
        <end position="289"/>
    </location>
</feature>
<dbReference type="InterPro" id="IPR011055">
    <property type="entry name" value="Dup_hybrid_motif"/>
</dbReference>
<sequence>MLKKKWVLLVLSAILLTGILAPSTGQASELGKINDQLKDLKEQMRAAEKKQQQAESTIQETTVKKVNTEKDLAQITEQIDIKVNEMAKVSSDIDQAEFDLEENGRQLEAANKRIAEREKLLDARVQLMYTDGSVSYLDVLLSATSFSDFLDRLDSIEQIANRDKELVAEHKRDKELVLEKKKQIEADLVRVRTLYVKLEDTKQELMIQEKEKEVMIASFDKQIEESHSLSDEQEALLVDLVSKRASLEQQKVAEEERQRQLEEERRQRERENQKSQGGGGGGSSSSNTVYGYSGGQLSVPLKSSYTITSLYGTRRDPITGQQGAYHSGIDMAAPAGTSIYAAESGVVVLAEWWSGYGNCVIIDHGQGLWTLYGHIRSGGIKVEKGQKVKVGDKIAEVGSTGRSTGNHLHFEVRLNGERTDPEPYLQ</sequence>
<organism evidence="7 8">
    <name type="scientific">Paenibacillus aquistagni</name>
    <dbReference type="NCBI Taxonomy" id="1852522"/>
    <lineage>
        <taxon>Bacteria</taxon>
        <taxon>Bacillati</taxon>
        <taxon>Bacillota</taxon>
        <taxon>Bacilli</taxon>
        <taxon>Bacillales</taxon>
        <taxon>Paenibacillaceae</taxon>
        <taxon>Paenibacillus</taxon>
    </lineage>
</organism>
<accession>A0A1X7KYL6</accession>
<dbReference type="Pfam" id="PF01551">
    <property type="entry name" value="Peptidase_M23"/>
    <property type="match status" value="1"/>
</dbReference>
<name>A0A1X7KYL6_9BACL</name>
<dbReference type="InterPro" id="IPR057309">
    <property type="entry name" value="PcsB_CC"/>
</dbReference>
<evidence type="ECO:0000256" key="3">
    <source>
        <dbReference type="SAM" id="MobiDB-lite"/>
    </source>
</evidence>
<dbReference type="EMBL" id="FXAZ01000003">
    <property type="protein sequence ID" value="SMG46447.1"/>
    <property type="molecule type" value="Genomic_DNA"/>
</dbReference>
<dbReference type="OrthoDB" id="9805799at2"/>
<keyword evidence="7" id="KW-0378">Hydrolase</keyword>
<evidence type="ECO:0000256" key="2">
    <source>
        <dbReference type="SAM" id="Coils"/>
    </source>
</evidence>
<dbReference type="PANTHER" id="PTHR21666:SF270">
    <property type="entry name" value="MUREIN HYDROLASE ACTIVATOR ENVC"/>
    <property type="match status" value="1"/>
</dbReference>
<feature type="compositionally biased region" description="Basic and acidic residues" evidence="3">
    <location>
        <begin position="249"/>
        <end position="273"/>
    </location>
</feature>
<dbReference type="STRING" id="1852522.SAMN06295960_2842"/>
<dbReference type="InterPro" id="IPR016047">
    <property type="entry name" value="M23ase_b-sheet_dom"/>
</dbReference>
<evidence type="ECO:0000256" key="4">
    <source>
        <dbReference type="SAM" id="SignalP"/>
    </source>
</evidence>
<evidence type="ECO:0000313" key="8">
    <source>
        <dbReference type="Proteomes" id="UP000193834"/>
    </source>
</evidence>
<keyword evidence="2" id="KW-0175">Coiled coil</keyword>
<dbReference type="Pfam" id="PF24568">
    <property type="entry name" value="CC_PcsB"/>
    <property type="match status" value="1"/>
</dbReference>
<reference evidence="7 8" key="1">
    <citation type="submission" date="2017-04" db="EMBL/GenBank/DDBJ databases">
        <authorList>
            <person name="Afonso C.L."/>
            <person name="Miller P.J."/>
            <person name="Scott M.A."/>
            <person name="Spackman E."/>
            <person name="Goraichik I."/>
            <person name="Dimitrov K.M."/>
            <person name="Suarez D.L."/>
            <person name="Swayne D.E."/>
        </authorList>
    </citation>
    <scope>NUCLEOTIDE SEQUENCE [LARGE SCALE GENOMIC DNA]</scope>
    <source>
        <strain evidence="7 8">11</strain>
    </source>
</reference>
<evidence type="ECO:0000256" key="1">
    <source>
        <dbReference type="ARBA" id="ARBA00022729"/>
    </source>
</evidence>